<accession>A0A2U1M7I9</accession>
<dbReference type="AlphaFoldDB" id="A0A2U1M7I9"/>
<comment type="caution">
    <text evidence="2">The sequence shown here is derived from an EMBL/GenBank/DDBJ whole genome shotgun (WGS) entry which is preliminary data.</text>
</comment>
<dbReference type="EMBL" id="PKPP01006235">
    <property type="protein sequence ID" value="PWA57200.1"/>
    <property type="molecule type" value="Genomic_DNA"/>
</dbReference>
<evidence type="ECO:0000256" key="1">
    <source>
        <dbReference type="SAM" id="MobiDB-lite"/>
    </source>
</evidence>
<organism evidence="2 3">
    <name type="scientific">Artemisia annua</name>
    <name type="common">Sweet wormwood</name>
    <dbReference type="NCBI Taxonomy" id="35608"/>
    <lineage>
        <taxon>Eukaryota</taxon>
        <taxon>Viridiplantae</taxon>
        <taxon>Streptophyta</taxon>
        <taxon>Embryophyta</taxon>
        <taxon>Tracheophyta</taxon>
        <taxon>Spermatophyta</taxon>
        <taxon>Magnoliopsida</taxon>
        <taxon>eudicotyledons</taxon>
        <taxon>Gunneridae</taxon>
        <taxon>Pentapetalae</taxon>
        <taxon>asterids</taxon>
        <taxon>campanulids</taxon>
        <taxon>Asterales</taxon>
        <taxon>Asteraceae</taxon>
        <taxon>Asteroideae</taxon>
        <taxon>Anthemideae</taxon>
        <taxon>Artemisiinae</taxon>
        <taxon>Artemisia</taxon>
    </lineage>
</organism>
<reference evidence="2 3" key="1">
    <citation type="journal article" date="2018" name="Mol. Plant">
        <title>The genome of Artemisia annua provides insight into the evolution of Asteraceae family and artemisinin biosynthesis.</title>
        <authorList>
            <person name="Shen Q."/>
            <person name="Zhang L."/>
            <person name="Liao Z."/>
            <person name="Wang S."/>
            <person name="Yan T."/>
            <person name="Shi P."/>
            <person name="Liu M."/>
            <person name="Fu X."/>
            <person name="Pan Q."/>
            <person name="Wang Y."/>
            <person name="Lv Z."/>
            <person name="Lu X."/>
            <person name="Zhang F."/>
            <person name="Jiang W."/>
            <person name="Ma Y."/>
            <person name="Chen M."/>
            <person name="Hao X."/>
            <person name="Li L."/>
            <person name="Tang Y."/>
            <person name="Lv G."/>
            <person name="Zhou Y."/>
            <person name="Sun X."/>
            <person name="Brodelius P.E."/>
            <person name="Rose J.K.C."/>
            <person name="Tang K."/>
        </authorList>
    </citation>
    <scope>NUCLEOTIDE SEQUENCE [LARGE SCALE GENOMIC DNA]</scope>
    <source>
        <strain evidence="3">cv. Huhao1</strain>
        <tissue evidence="2">Leaf</tissue>
    </source>
</reference>
<name>A0A2U1M7I9_ARTAN</name>
<dbReference type="Proteomes" id="UP000245207">
    <property type="component" value="Unassembled WGS sequence"/>
</dbReference>
<evidence type="ECO:0000313" key="3">
    <source>
        <dbReference type="Proteomes" id="UP000245207"/>
    </source>
</evidence>
<evidence type="ECO:0000313" key="2">
    <source>
        <dbReference type="EMBL" id="PWA57200.1"/>
    </source>
</evidence>
<gene>
    <name evidence="2" type="ORF">CTI12_AA411470</name>
</gene>
<protein>
    <submittedName>
        <fullName evidence="2">Uncharacterized protein</fullName>
    </submittedName>
</protein>
<feature type="region of interest" description="Disordered" evidence="1">
    <location>
        <begin position="1"/>
        <end position="23"/>
    </location>
</feature>
<keyword evidence="3" id="KW-1185">Reference proteome</keyword>
<sequence>MATRPEVVYPESDDECDTIEGSLKDPNFSRLGRLDPVISKPLVDHDLSKERIKRLRDIYVGVGVPEVYIACGELQLLKEFAGLTKKGLHSRLEQDRQRYLQSYSIQTTNSG</sequence>
<proteinExistence type="predicted"/>